<dbReference type="PANTHER" id="PTHR31973:SF187">
    <property type="entry name" value="MUTATOR TRANSPOSASE MUDRA PROTEIN"/>
    <property type="match status" value="1"/>
</dbReference>
<name>A0A9R1WXJ0_LACSA</name>
<reference evidence="1 2" key="1">
    <citation type="journal article" date="2017" name="Nat. Commun.">
        <title>Genome assembly with in vitro proximity ligation data and whole-genome triplication in lettuce.</title>
        <authorList>
            <person name="Reyes-Chin-Wo S."/>
            <person name="Wang Z."/>
            <person name="Yang X."/>
            <person name="Kozik A."/>
            <person name="Arikit S."/>
            <person name="Song C."/>
            <person name="Xia L."/>
            <person name="Froenicke L."/>
            <person name="Lavelle D.O."/>
            <person name="Truco M.J."/>
            <person name="Xia R."/>
            <person name="Zhu S."/>
            <person name="Xu C."/>
            <person name="Xu H."/>
            <person name="Xu X."/>
            <person name="Cox K."/>
            <person name="Korf I."/>
            <person name="Meyers B.C."/>
            <person name="Michelmore R.W."/>
        </authorList>
    </citation>
    <scope>NUCLEOTIDE SEQUENCE [LARGE SCALE GENOMIC DNA]</scope>
    <source>
        <strain evidence="2">cv. Salinas</strain>
        <tissue evidence="1">Seedlings</tissue>
    </source>
</reference>
<accession>A0A9R1WXJ0</accession>
<evidence type="ECO:0000313" key="2">
    <source>
        <dbReference type="Proteomes" id="UP000235145"/>
    </source>
</evidence>
<protein>
    <submittedName>
        <fullName evidence="1">Uncharacterized protein</fullName>
    </submittedName>
</protein>
<keyword evidence="2" id="KW-1185">Reference proteome</keyword>
<sequence length="270" mass="30353">MTGPSVGLSSRICFWATTLSNVDANFQNKIEDFKQVNPNAYDHLLSRHPQTWCRAFFKRGVLSHVTKGLKKWDSQICLAAIKKINKFGEDLRNGFEAYVINLETYVCSCKQGGLKYSKCSSTINYLKDLVLKGKGMSLNPKTKLQKGGTMGRIVQCKNYLYMGHNKLSCKNPMVTPKPKPKKNMGRLRVQHDVSQWTRGGIRGGIKRGVRGVCATYGVIGGKIDVDIKAALEQTNEEMKPVLDYKESFETVIPVFMEVEDLPISDVQYES</sequence>
<evidence type="ECO:0000313" key="1">
    <source>
        <dbReference type="EMBL" id="KAJ0190894.1"/>
    </source>
</evidence>
<proteinExistence type="predicted"/>
<dbReference type="AlphaFoldDB" id="A0A9R1WXJ0"/>
<comment type="caution">
    <text evidence="1">The sequence shown here is derived from an EMBL/GenBank/DDBJ whole genome shotgun (WGS) entry which is preliminary data.</text>
</comment>
<gene>
    <name evidence="1" type="ORF">LSAT_V11C800433440</name>
</gene>
<organism evidence="1 2">
    <name type="scientific">Lactuca sativa</name>
    <name type="common">Garden lettuce</name>
    <dbReference type="NCBI Taxonomy" id="4236"/>
    <lineage>
        <taxon>Eukaryota</taxon>
        <taxon>Viridiplantae</taxon>
        <taxon>Streptophyta</taxon>
        <taxon>Embryophyta</taxon>
        <taxon>Tracheophyta</taxon>
        <taxon>Spermatophyta</taxon>
        <taxon>Magnoliopsida</taxon>
        <taxon>eudicotyledons</taxon>
        <taxon>Gunneridae</taxon>
        <taxon>Pentapetalae</taxon>
        <taxon>asterids</taxon>
        <taxon>campanulids</taxon>
        <taxon>Asterales</taxon>
        <taxon>Asteraceae</taxon>
        <taxon>Cichorioideae</taxon>
        <taxon>Cichorieae</taxon>
        <taxon>Lactucinae</taxon>
        <taxon>Lactuca</taxon>
    </lineage>
</organism>
<dbReference type="EMBL" id="NBSK02000008">
    <property type="protein sequence ID" value="KAJ0190894.1"/>
    <property type="molecule type" value="Genomic_DNA"/>
</dbReference>
<dbReference type="Proteomes" id="UP000235145">
    <property type="component" value="Unassembled WGS sequence"/>
</dbReference>
<dbReference type="PANTHER" id="PTHR31973">
    <property type="entry name" value="POLYPROTEIN, PUTATIVE-RELATED"/>
    <property type="match status" value="1"/>
</dbReference>